<dbReference type="WBParaSite" id="SBAD_0001081501-mRNA-1">
    <property type="protein sequence ID" value="SBAD_0001081501-mRNA-1"/>
    <property type="gene ID" value="SBAD_0001081501"/>
</dbReference>
<keyword evidence="3" id="KW-1185">Reference proteome</keyword>
<proteinExistence type="predicted"/>
<dbReference type="Proteomes" id="UP000270296">
    <property type="component" value="Unassembled WGS sequence"/>
</dbReference>
<dbReference type="AlphaFoldDB" id="A0A183J3K1"/>
<dbReference type="Gene3D" id="1.10.540.10">
    <property type="entry name" value="Acyl-CoA dehydrogenase/oxidase, N-terminal domain"/>
    <property type="match status" value="1"/>
</dbReference>
<accession>A0A183J3K1</accession>
<dbReference type="GO" id="GO:0016627">
    <property type="term" value="F:oxidoreductase activity, acting on the CH-CH group of donors"/>
    <property type="evidence" value="ECO:0007669"/>
    <property type="project" value="InterPro"/>
</dbReference>
<reference evidence="4" key="1">
    <citation type="submission" date="2016-06" db="UniProtKB">
        <authorList>
            <consortium name="WormBaseParasite"/>
        </authorList>
    </citation>
    <scope>IDENTIFICATION</scope>
</reference>
<name>A0A183J3K1_9BILA</name>
<protein>
    <submittedName>
        <fullName evidence="4">Acyl-CoA_dh_N domain-containing protein</fullName>
    </submittedName>
</protein>
<organism evidence="4">
    <name type="scientific">Soboliphyme baturini</name>
    <dbReference type="NCBI Taxonomy" id="241478"/>
    <lineage>
        <taxon>Eukaryota</taxon>
        <taxon>Metazoa</taxon>
        <taxon>Ecdysozoa</taxon>
        <taxon>Nematoda</taxon>
        <taxon>Enoplea</taxon>
        <taxon>Dorylaimia</taxon>
        <taxon>Dioctophymatida</taxon>
        <taxon>Dioctophymatoidea</taxon>
        <taxon>Soboliphymatidae</taxon>
        <taxon>Soboliphyme</taxon>
    </lineage>
</organism>
<dbReference type="InterPro" id="IPR013786">
    <property type="entry name" value="AcylCoA_DH/ox_N"/>
</dbReference>
<dbReference type="InterPro" id="IPR009100">
    <property type="entry name" value="AcylCoA_DH/oxidase_NM_dom_sf"/>
</dbReference>
<dbReference type="GO" id="GO:0050660">
    <property type="term" value="F:flavin adenine dinucleotide binding"/>
    <property type="evidence" value="ECO:0007669"/>
    <property type="project" value="InterPro"/>
</dbReference>
<dbReference type="EMBL" id="UZAM01014093">
    <property type="protein sequence ID" value="VDP31933.1"/>
    <property type="molecule type" value="Genomic_DNA"/>
</dbReference>
<evidence type="ECO:0000313" key="3">
    <source>
        <dbReference type="Proteomes" id="UP000270296"/>
    </source>
</evidence>
<sequence>MMVFPEFQEADQVDDAEVFASRVKMFLAEKVDVAEMDQQRRFPQEVIYAFKKLGLYGLNVPKNQGESKLTFNYHLNSV</sequence>
<evidence type="ECO:0000313" key="2">
    <source>
        <dbReference type="EMBL" id="VDP31933.1"/>
    </source>
</evidence>
<dbReference type="Pfam" id="PF02771">
    <property type="entry name" value="Acyl-CoA_dh_N"/>
    <property type="match status" value="1"/>
</dbReference>
<evidence type="ECO:0000313" key="4">
    <source>
        <dbReference type="WBParaSite" id="SBAD_0001081501-mRNA-1"/>
    </source>
</evidence>
<evidence type="ECO:0000259" key="1">
    <source>
        <dbReference type="Pfam" id="PF02771"/>
    </source>
</evidence>
<dbReference type="InterPro" id="IPR037069">
    <property type="entry name" value="AcylCoA_DH/ox_N_sf"/>
</dbReference>
<gene>
    <name evidence="2" type="ORF">SBAD_LOCUS10449</name>
</gene>
<feature type="domain" description="Acyl-CoA dehydrogenase/oxidase N-terminal" evidence="1">
    <location>
        <begin position="15"/>
        <end position="71"/>
    </location>
</feature>
<dbReference type="SUPFAM" id="SSF56645">
    <property type="entry name" value="Acyl-CoA dehydrogenase NM domain-like"/>
    <property type="match status" value="1"/>
</dbReference>
<reference evidence="2 3" key="2">
    <citation type="submission" date="2018-11" db="EMBL/GenBank/DDBJ databases">
        <authorList>
            <consortium name="Pathogen Informatics"/>
        </authorList>
    </citation>
    <scope>NUCLEOTIDE SEQUENCE [LARGE SCALE GENOMIC DNA]</scope>
</reference>